<evidence type="ECO:0000313" key="1">
    <source>
        <dbReference type="EMBL" id="CRP66261.1"/>
    </source>
</evidence>
<reference evidence="1" key="1">
    <citation type="submission" date="2015-06" db="EMBL/GenBank/DDBJ databases">
        <authorList>
            <person name="Radhakrishnan R."/>
            <person name="Underwood A."/>
            <person name="Al-Shahib A."/>
        </authorList>
    </citation>
    <scope>NUCLEOTIDE SEQUENCE</scope>
    <source>
        <strain evidence="1">P19_London_7_VIM_2_05_10</strain>
    </source>
</reference>
<gene>
    <name evidence="2" type="ORF">DT376_15845</name>
    <name evidence="1" type="ORF">PAERUG_P19_London_7_VIM_2_05_10_05172</name>
</gene>
<dbReference type="Proteomes" id="UP000045039">
    <property type="component" value="Unassembled WGS sequence"/>
</dbReference>
<dbReference type="EMBL" id="CVVU01000234">
    <property type="protein sequence ID" value="CRP66261.1"/>
    <property type="molecule type" value="Genomic_DNA"/>
</dbReference>
<evidence type="ECO:0000313" key="4">
    <source>
        <dbReference type="Proteomes" id="UP000253594"/>
    </source>
</evidence>
<dbReference type="AlphaFoldDB" id="A0A2K4Y2Z8"/>
<reference evidence="3" key="2">
    <citation type="submission" date="2015-06" db="EMBL/GenBank/DDBJ databases">
        <authorList>
            <person name="Radhakrishnan Rajesh"/>
            <person name="Underwood Anthony"/>
            <person name="Al-Shahib Ali"/>
        </authorList>
    </citation>
    <scope>NUCLEOTIDE SEQUENCE [LARGE SCALE GENOMIC DNA]</scope>
    <source>
        <strain evidence="3">P19_London_7_VIM_2_05_10</strain>
    </source>
</reference>
<protein>
    <submittedName>
        <fullName evidence="2">Uncharacterized protein</fullName>
    </submittedName>
</protein>
<comment type="caution">
    <text evidence="2">The sequence shown here is derived from an EMBL/GenBank/DDBJ whole genome shotgun (WGS) entry which is preliminary data.</text>
</comment>
<name>A0A2K4Y2Z8_PSEAI</name>
<dbReference type="Proteomes" id="UP000253594">
    <property type="component" value="Unassembled WGS sequence"/>
</dbReference>
<evidence type="ECO:0000313" key="3">
    <source>
        <dbReference type="Proteomes" id="UP000045039"/>
    </source>
</evidence>
<sequence length="178" mass="20782">MTLAFVPEQQLRLLHHTLGLRPDQRKACRNHYLAGPGHYAMQDLEALVEVKLMVTGRTPAFCDPTDVVYHVTAEGERYALEHLPLPPKKTKFDQYLEWDSCDSFGEWLLGGMKPKFEWRGSWGTFEYRMYRCRHNNQHPEVKGEWCRTKKDAKASYKIALRQHHETTGLRRPTVRTAA</sequence>
<evidence type="ECO:0000313" key="2">
    <source>
        <dbReference type="EMBL" id="RCI73905.1"/>
    </source>
</evidence>
<proteinExistence type="predicted"/>
<organism evidence="2 4">
    <name type="scientific">Pseudomonas aeruginosa</name>
    <dbReference type="NCBI Taxonomy" id="287"/>
    <lineage>
        <taxon>Bacteria</taxon>
        <taxon>Pseudomonadati</taxon>
        <taxon>Pseudomonadota</taxon>
        <taxon>Gammaproteobacteria</taxon>
        <taxon>Pseudomonadales</taxon>
        <taxon>Pseudomonadaceae</taxon>
        <taxon>Pseudomonas</taxon>
    </lineage>
</organism>
<dbReference type="RefSeq" id="WP_023100687.1">
    <property type="nucleotide sequence ID" value="NZ_BSAZ01000023.1"/>
</dbReference>
<accession>A0A2K4Y2Z8</accession>
<dbReference type="EMBL" id="QORE01000497">
    <property type="protein sequence ID" value="RCI73905.1"/>
    <property type="molecule type" value="Genomic_DNA"/>
</dbReference>
<reference evidence="2 4" key="3">
    <citation type="submission" date="2018-07" db="EMBL/GenBank/DDBJ databases">
        <title>Mechanisms of high-level aminoglycoside resistance among Gram-negative pathogens in Brazil.</title>
        <authorList>
            <person name="Ballaben A.S."/>
            <person name="Darini A.L.C."/>
            <person name="Doi Y."/>
        </authorList>
    </citation>
    <scope>NUCLEOTIDE SEQUENCE [LARGE SCALE GENOMIC DNA]</scope>
    <source>
        <strain evidence="2 4">B2-305</strain>
    </source>
</reference>